<protein>
    <submittedName>
        <fullName evidence="1">Uncharacterized protein</fullName>
    </submittedName>
</protein>
<organism evidence="1">
    <name type="scientific">viral metagenome</name>
    <dbReference type="NCBI Taxonomy" id="1070528"/>
    <lineage>
        <taxon>unclassified sequences</taxon>
        <taxon>metagenomes</taxon>
        <taxon>organismal metagenomes</taxon>
    </lineage>
</organism>
<dbReference type="EMBL" id="MT143777">
    <property type="protein sequence ID" value="QJB02352.1"/>
    <property type="molecule type" value="Genomic_DNA"/>
</dbReference>
<sequence>MTCNRIGAVPVTCNGRALLRSDLQKSIIAAIRQLPLDYCLAVRVFTVNFASLSAAAEKIR</sequence>
<dbReference type="AlphaFoldDB" id="A0A6M3MC48"/>
<evidence type="ECO:0000313" key="1">
    <source>
        <dbReference type="EMBL" id="QJB02352.1"/>
    </source>
</evidence>
<proteinExistence type="predicted"/>
<gene>
    <name evidence="1" type="ORF">MM171B01351_0003</name>
</gene>
<reference evidence="1" key="1">
    <citation type="submission" date="2020-03" db="EMBL/GenBank/DDBJ databases">
        <title>The deep terrestrial virosphere.</title>
        <authorList>
            <person name="Holmfeldt K."/>
            <person name="Nilsson E."/>
            <person name="Simone D."/>
            <person name="Lopez-Fernandez M."/>
            <person name="Wu X."/>
            <person name="de Brujin I."/>
            <person name="Lundin D."/>
            <person name="Andersson A."/>
            <person name="Bertilsson S."/>
            <person name="Dopson M."/>
        </authorList>
    </citation>
    <scope>NUCLEOTIDE SEQUENCE</scope>
    <source>
        <strain evidence="1">MM171B01351</strain>
    </source>
</reference>
<name>A0A6M3MC48_9ZZZZ</name>
<accession>A0A6M3MC48</accession>